<proteinExistence type="predicted"/>
<dbReference type="InterPro" id="IPR050463">
    <property type="entry name" value="Gfo/Idh/MocA_oxidrdct_glycsds"/>
</dbReference>
<dbReference type="RefSeq" id="WP_183496906.1">
    <property type="nucleotide sequence ID" value="NZ_JACIFF010000009.1"/>
</dbReference>
<dbReference type="GO" id="GO:0000166">
    <property type="term" value="F:nucleotide binding"/>
    <property type="evidence" value="ECO:0007669"/>
    <property type="project" value="InterPro"/>
</dbReference>
<dbReference type="SUPFAM" id="SSF51735">
    <property type="entry name" value="NAD(P)-binding Rossmann-fold domains"/>
    <property type="match status" value="1"/>
</dbReference>
<evidence type="ECO:0000313" key="5">
    <source>
        <dbReference type="Proteomes" id="UP000576209"/>
    </source>
</evidence>
<dbReference type="Gene3D" id="3.40.50.720">
    <property type="entry name" value="NAD(P)-binding Rossmann-like Domain"/>
    <property type="match status" value="1"/>
</dbReference>
<evidence type="ECO:0000256" key="1">
    <source>
        <dbReference type="SAM" id="SignalP"/>
    </source>
</evidence>
<dbReference type="Proteomes" id="UP000576209">
    <property type="component" value="Unassembled WGS sequence"/>
</dbReference>
<evidence type="ECO:0000313" key="4">
    <source>
        <dbReference type="EMBL" id="MBB4080679.1"/>
    </source>
</evidence>
<dbReference type="Pfam" id="PF19051">
    <property type="entry name" value="GFO_IDH_MocA_C2"/>
    <property type="match status" value="2"/>
</dbReference>
<keyword evidence="5" id="KW-1185">Reference proteome</keyword>
<dbReference type="EMBL" id="JACIFF010000009">
    <property type="protein sequence ID" value="MBB4080679.1"/>
    <property type="molecule type" value="Genomic_DNA"/>
</dbReference>
<feature type="domain" description="Gfo/Idh/MocA-like oxidoreductase N-terminal" evidence="2">
    <location>
        <begin position="39"/>
        <end position="170"/>
    </location>
</feature>
<gene>
    <name evidence="4" type="ORF">GGR28_003314</name>
</gene>
<feature type="domain" description="Gfo/Idh/MocA-like oxidoreductase bacterial type C-terminal" evidence="3">
    <location>
        <begin position="215"/>
        <end position="338"/>
    </location>
</feature>
<dbReference type="AlphaFoldDB" id="A0A840EFU2"/>
<reference evidence="4 5" key="1">
    <citation type="submission" date="2020-08" db="EMBL/GenBank/DDBJ databases">
        <title>Genomic Encyclopedia of Type Strains, Phase IV (KMG-IV): sequencing the most valuable type-strain genomes for metagenomic binning, comparative biology and taxonomic classification.</title>
        <authorList>
            <person name="Goeker M."/>
        </authorList>
    </citation>
    <scope>NUCLEOTIDE SEQUENCE [LARGE SCALE GENOMIC DNA]</scope>
    <source>
        <strain evidence="4 5">DSM 105137</strain>
    </source>
</reference>
<feature type="chain" id="PRO_5033067834" evidence="1">
    <location>
        <begin position="27"/>
        <end position="464"/>
    </location>
</feature>
<dbReference type="InterPro" id="IPR043906">
    <property type="entry name" value="Gfo/Idh/MocA_OxRdtase_bact_C"/>
</dbReference>
<organism evidence="4 5">
    <name type="scientific">Neolewinella aquimaris</name>
    <dbReference type="NCBI Taxonomy" id="1835722"/>
    <lineage>
        <taxon>Bacteria</taxon>
        <taxon>Pseudomonadati</taxon>
        <taxon>Bacteroidota</taxon>
        <taxon>Saprospiria</taxon>
        <taxon>Saprospirales</taxon>
        <taxon>Lewinellaceae</taxon>
        <taxon>Neolewinella</taxon>
    </lineage>
</organism>
<dbReference type="InterPro" id="IPR036291">
    <property type="entry name" value="NAD(P)-bd_dom_sf"/>
</dbReference>
<comment type="caution">
    <text evidence="4">The sequence shown here is derived from an EMBL/GenBank/DDBJ whole genome shotgun (WGS) entry which is preliminary data.</text>
</comment>
<sequence length="464" mass="51727">MNRRSAIKKSLLATAATVAFPTIVPASVLGKNAPSNKLHIAQIGFGRIARGHDLPETMKNDMARVVAVCDVDSKRKELGKAYIEQYYRENKGSDKFIDVKMYDDYRELLASPDIDGVIISTPDHWHAQPAIEAALAGKDIYLQKPTSLTVAEGRMMSDIVHRSGVVFQLGSQQRSTDPWPQFRRACELVRNGRIGKIERVEIGLPSDPAGGDPTPMPVPENLNYDMWLGRTPYVPYTLERVHPQDDFSRPGWLRCEQFGAGMITGWGVHHIDIAHWGMGTEFTGPIELEATAEFPTEGLWTVHGPYHVESKYANGATMIIDGELPNGIHFYGTDGDIFVSRGNVAVTANDPDFGNSPAFKTSLDKGQLEIGEDDIRLYDSPEQHRNWLECMKSRELTISPAEVAHRSCTACLISHIAMKVPGKLHWDPINERFKDNDAANRMLSRSQRYPYGYENIPVLAGNAR</sequence>
<dbReference type="InterPro" id="IPR000683">
    <property type="entry name" value="Gfo/Idh/MocA-like_OxRdtase_N"/>
</dbReference>
<name>A0A840EFU2_9BACT</name>
<keyword evidence="1" id="KW-0732">Signal</keyword>
<protein>
    <submittedName>
        <fullName evidence="4">Putative dehydrogenase</fullName>
    </submittedName>
</protein>
<dbReference type="PANTHER" id="PTHR43818:SF5">
    <property type="entry name" value="OXIDOREDUCTASE FAMILY PROTEIN"/>
    <property type="match status" value="1"/>
</dbReference>
<dbReference type="Pfam" id="PF01408">
    <property type="entry name" value="GFO_IDH_MocA"/>
    <property type="match status" value="1"/>
</dbReference>
<accession>A0A840EFU2</accession>
<dbReference type="Gene3D" id="3.30.360.10">
    <property type="entry name" value="Dihydrodipicolinate Reductase, domain 2"/>
    <property type="match status" value="1"/>
</dbReference>
<dbReference type="PANTHER" id="PTHR43818">
    <property type="entry name" value="BCDNA.GH03377"/>
    <property type="match status" value="1"/>
</dbReference>
<feature type="signal peptide" evidence="1">
    <location>
        <begin position="1"/>
        <end position="26"/>
    </location>
</feature>
<evidence type="ECO:0000259" key="2">
    <source>
        <dbReference type="Pfam" id="PF01408"/>
    </source>
</evidence>
<evidence type="ECO:0000259" key="3">
    <source>
        <dbReference type="Pfam" id="PF19051"/>
    </source>
</evidence>
<feature type="domain" description="Gfo/Idh/MocA-like oxidoreductase bacterial type C-terminal" evidence="3">
    <location>
        <begin position="377"/>
        <end position="451"/>
    </location>
</feature>
<dbReference type="SUPFAM" id="SSF55347">
    <property type="entry name" value="Glyceraldehyde-3-phosphate dehydrogenase-like, C-terminal domain"/>
    <property type="match status" value="1"/>
</dbReference>